<reference evidence="1" key="1">
    <citation type="submission" date="2021-01" db="EMBL/GenBank/DDBJ databases">
        <authorList>
            <person name="Corre E."/>
            <person name="Pelletier E."/>
            <person name="Niang G."/>
            <person name="Scheremetjew M."/>
            <person name="Finn R."/>
            <person name="Kale V."/>
            <person name="Holt S."/>
            <person name="Cochrane G."/>
            <person name="Meng A."/>
            <person name="Brown T."/>
            <person name="Cohen L."/>
        </authorList>
    </citation>
    <scope>NUCLEOTIDE SEQUENCE</scope>
    <source>
        <strain evidence="1">RCC1130</strain>
    </source>
</reference>
<accession>A0A7S0JLN6</accession>
<name>A0A7S0JLN6_9EUKA</name>
<dbReference type="CDD" id="cd02980">
    <property type="entry name" value="TRX_Fd_family"/>
    <property type="match status" value="1"/>
</dbReference>
<sequence length="164" mass="17067">MLATAAACGFVLGTRGMHDALVAQSMSPHCSRAAVNVHAGEQPTVSIAVCTGSSCESRCNFNSVVAFEALAAGESTAVSVSEINCMNMCKRGPAVRIVADDLVATVDERMSELEHKRTAFQNVATMARVEAVYGVARSIADGSNRDAYGGFCVTLHGPLPPSAM</sequence>
<gene>
    <name evidence="1" type="ORF">CLEP1334_LOCUS29909</name>
</gene>
<dbReference type="AlphaFoldDB" id="A0A7S0JLN6"/>
<dbReference type="Gene3D" id="3.40.30.10">
    <property type="entry name" value="Glutaredoxin"/>
    <property type="match status" value="1"/>
</dbReference>
<dbReference type="InterPro" id="IPR036249">
    <property type="entry name" value="Thioredoxin-like_sf"/>
</dbReference>
<proteinExistence type="predicted"/>
<evidence type="ECO:0000313" key="1">
    <source>
        <dbReference type="EMBL" id="CAD8554618.1"/>
    </source>
</evidence>
<organism evidence="1">
    <name type="scientific">Calcidiscus leptoporus</name>
    <dbReference type="NCBI Taxonomy" id="127549"/>
    <lineage>
        <taxon>Eukaryota</taxon>
        <taxon>Haptista</taxon>
        <taxon>Haptophyta</taxon>
        <taxon>Prymnesiophyceae</taxon>
        <taxon>Coccolithales</taxon>
        <taxon>Calcidiscaceae</taxon>
        <taxon>Calcidiscus</taxon>
    </lineage>
</organism>
<protein>
    <submittedName>
        <fullName evidence="1">Uncharacterized protein</fullName>
    </submittedName>
</protein>
<dbReference type="SUPFAM" id="SSF52833">
    <property type="entry name" value="Thioredoxin-like"/>
    <property type="match status" value="1"/>
</dbReference>
<dbReference type="EMBL" id="HBER01059924">
    <property type="protein sequence ID" value="CAD8554618.1"/>
    <property type="molecule type" value="Transcribed_RNA"/>
</dbReference>